<organism evidence="9 10">
    <name type="scientific">Stackebrandtia endophytica</name>
    <dbReference type="NCBI Taxonomy" id="1496996"/>
    <lineage>
        <taxon>Bacteria</taxon>
        <taxon>Bacillati</taxon>
        <taxon>Actinomycetota</taxon>
        <taxon>Actinomycetes</taxon>
        <taxon>Glycomycetales</taxon>
        <taxon>Glycomycetaceae</taxon>
        <taxon>Stackebrandtia</taxon>
    </lineage>
</organism>
<dbReference type="CDD" id="cd06261">
    <property type="entry name" value="TM_PBP2"/>
    <property type="match status" value="1"/>
</dbReference>
<evidence type="ECO:0000256" key="5">
    <source>
        <dbReference type="ARBA" id="ARBA00022989"/>
    </source>
</evidence>
<feature type="transmembrane region" description="Helical" evidence="7">
    <location>
        <begin position="181"/>
        <end position="199"/>
    </location>
</feature>
<dbReference type="InParanoid" id="A0A543ATI4"/>
<feature type="transmembrane region" description="Helical" evidence="7">
    <location>
        <begin position="141"/>
        <end position="160"/>
    </location>
</feature>
<evidence type="ECO:0000313" key="10">
    <source>
        <dbReference type="Proteomes" id="UP000317043"/>
    </source>
</evidence>
<dbReference type="RefSeq" id="WP_142036481.1">
    <property type="nucleotide sequence ID" value="NZ_JBHTGS010000001.1"/>
</dbReference>
<keyword evidence="4 7" id="KW-0812">Transmembrane</keyword>
<evidence type="ECO:0000256" key="7">
    <source>
        <dbReference type="RuleBase" id="RU363032"/>
    </source>
</evidence>
<keyword evidence="10" id="KW-1185">Reference proteome</keyword>
<evidence type="ECO:0000313" key="9">
    <source>
        <dbReference type="EMBL" id="TQL75894.1"/>
    </source>
</evidence>
<dbReference type="InterPro" id="IPR035906">
    <property type="entry name" value="MetI-like_sf"/>
</dbReference>
<dbReference type="Proteomes" id="UP000317043">
    <property type="component" value="Unassembled WGS sequence"/>
</dbReference>
<dbReference type="Gene3D" id="1.10.3720.10">
    <property type="entry name" value="MetI-like"/>
    <property type="match status" value="1"/>
</dbReference>
<feature type="transmembrane region" description="Helical" evidence="7">
    <location>
        <begin position="27"/>
        <end position="46"/>
    </location>
</feature>
<feature type="transmembrane region" description="Helical" evidence="7">
    <location>
        <begin position="237"/>
        <end position="258"/>
    </location>
</feature>
<dbReference type="PANTHER" id="PTHR30151:SF20">
    <property type="entry name" value="ABC TRANSPORTER PERMEASE PROTEIN HI_0355-RELATED"/>
    <property type="match status" value="1"/>
</dbReference>
<dbReference type="GO" id="GO:0005886">
    <property type="term" value="C:plasma membrane"/>
    <property type="evidence" value="ECO:0007669"/>
    <property type="project" value="UniProtKB-SubCell"/>
</dbReference>
<evidence type="ECO:0000256" key="4">
    <source>
        <dbReference type="ARBA" id="ARBA00022692"/>
    </source>
</evidence>
<comment type="caution">
    <text evidence="9">The sequence shown here is derived from an EMBL/GenBank/DDBJ whole genome shotgun (WGS) entry which is preliminary data.</text>
</comment>
<gene>
    <name evidence="9" type="ORF">FB566_1410</name>
</gene>
<comment type="subcellular location">
    <subcellularLocation>
        <location evidence="1 7">Cell membrane</location>
        <topology evidence="1 7">Multi-pass membrane protein</topology>
    </subcellularLocation>
</comment>
<evidence type="ECO:0000256" key="1">
    <source>
        <dbReference type="ARBA" id="ARBA00004651"/>
    </source>
</evidence>
<dbReference type="SUPFAM" id="SSF161098">
    <property type="entry name" value="MetI-like"/>
    <property type="match status" value="1"/>
</dbReference>
<proteinExistence type="inferred from homology"/>
<comment type="similarity">
    <text evidence="7">Belongs to the binding-protein-dependent transport system permease family.</text>
</comment>
<accession>A0A543ATI4</accession>
<reference evidence="9 10" key="1">
    <citation type="submission" date="2019-06" db="EMBL/GenBank/DDBJ databases">
        <title>Sequencing the genomes of 1000 actinobacteria strains.</title>
        <authorList>
            <person name="Klenk H.-P."/>
        </authorList>
    </citation>
    <scope>NUCLEOTIDE SEQUENCE [LARGE SCALE GENOMIC DNA]</scope>
    <source>
        <strain evidence="9 10">DSM 45928</strain>
    </source>
</reference>
<name>A0A543ATI4_9ACTN</name>
<dbReference type="GO" id="GO:0055085">
    <property type="term" value="P:transmembrane transport"/>
    <property type="evidence" value="ECO:0007669"/>
    <property type="project" value="InterPro"/>
</dbReference>
<dbReference type="PROSITE" id="PS50928">
    <property type="entry name" value="ABC_TM1"/>
    <property type="match status" value="1"/>
</dbReference>
<evidence type="ECO:0000259" key="8">
    <source>
        <dbReference type="PROSITE" id="PS50928"/>
    </source>
</evidence>
<feature type="transmembrane region" description="Helical" evidence="7">
    <location>
        <begin position="82"/>
        <end position="101"/>
    </location>
</feature>
<feature type="transmembrane region" description="Helical" evidence="7">
    <location>
        <begin position="205"/>
        <end position="225"/>
    </location>
</feature>
<keyword evidence="5 7" id="KW-1133">Transmembrane helix</keyword>
<keyword evidence="3" id="KW-1003">Cell membrane</keyword>
<protein>
    <submittedName>
        <fullName evidence="9">NitT/TauT family transport system permease protein</fullName>
    </submittedName>
</protein>
<dbReference type="AlphaFoldDB" id="A0A543ATI4"/>
<evidence type="ECO:0000256" key="6">
    <source>
        <dbReference type="ARBA" id="ARBA00023136"/>
    </source>
</evidence>
<dbReference type="Pfam" id="PF00528">
    <property type="entry name" value="BPD_transp_1"/>
    <property type="match status" value="1"/>
</dbReference>
<evidence type="ECO:0000256" key="3">
    <source>
        <dbReference type="ARBA" id="ARBA00022475"/>
    </source>
</evidence>
<feature type="domain" description="ABC transmembrane type-1" evidence="8">
    <location>
        <begin position="75"/>
        <end position="259"/>
    </location>
</feature>
<dbReference type="InterPro" id="IPR000515">
    <property type="entry name" value="MetI-like"/>
</dbReference>
<dbReference type="PANTHER" id="PTHR30151">
    <property type="entry name" value="ALKANE SULFONATE ABC TRANSPORTER-RELATED, MEMBRANE SUBUNIT"/>
    <property type="match status" value="1"/>
</dbReference>
<sequence>MSTATRPKPSPLSWLGGSTRGASVTRLVLSLTLFLVLWQVAATYLVDNRLLLVPVDEVVVALGNEISSGAFGKNFATTFLELAIAFPLAVFGGFVIGAILAGSKPVRQTLDPILTALYSLPIVALAPLFTAGLGFGIASKVAVVVLMAIFPVITNTDAGLRSAEPNLIETARSYGASRTQVLRTVTLPHSVPFIISGIRVAFARALVGVIVAEFFGAIAGFGFAIAAAAQSYQTARLLGYVVVLGAVGLIASIGLTALEKRLAPWKED</sequence>
<keyword evidence="6 7" id="KW-0472">Membrane</keyword>
<feature type="transmembrane region" description="Helical" evidence="7">
    <location>
        <begin position="113"/>
        <end position="135"/>
    </location>
</feature>
<dbReference type="EMBL" id="VFOW01000001">
    <property type="protein sequence ID" value="TQL75894.1"/>
    <property type="molecule type" value="Genomic_DNA"/>
</dbReference>
<evidence type="ECO:0000256" key="2">
    <source>
        <dbReference type="ARBA" id="ARBA00022448"/>
    </source>
</evidence>
<dbReference type="OrthoDB" id="9796361at2"/>
<keyword evidence="2 7" id="KW-0813">Transport</keyword>